<dbReference type="EMBL" id="JAIWYP010000003">
    <property type="protein sequence ID" value="KAH3854887.1"/>
    <property type="molecule type" value="Genomic_DNA"/>
</dbReference>
<reference evidence="1" key="1">
    <citation type="journal article" date="2019" name="bioRxiv">
        <title>The Genome of the Zebra Mussel, Dreissena polymorpha: A Resource for Invasive Species Research.</title>
        <authorList>
            <person name="McCartney M.A."/>
            <person name="Auch B."/>
            <person name="Kono T."/>
            <person name="Mallez S."/>
            <person name="Zhang Y."/>
            <person name="Obille A."/>
            <person name="Becker A."/>
            <person name="Abrahante J.E."/>
            <person name="Garbe J."/>
            <person name="Badalamenti J.P."/>
            <person name="Herman A."/>
            <person name="Mangelson H."/>
            <person name="Liachko I."/>
            <person name="Sullivan S."/>
            <person name="Sone E.D."/>
            <person name="Koren S."/>
            <person name="Silverstein K.A.T."/>
            <person name="Beckman K.B."/>
            <person name="Gohl D.M."/>
        </authorList>
    </citation>
    <scope>NUCLEOTIDE SEQUENCE</scope>
    <source>
        <strain evidence="1">Duluth1</strain>
        <tissue evidence="1">Whole animal</tissue>
    </source>
</reference>
<proteinExistence type="predicted"/>
<organism evidence="1 2">
    <name type="scientific">Dreissena polymorpha</name>
    <name type="common">Zebra mussel</name>
    <name type="synonym">Mytilus polymorpha</name>
    <dbReference type="NCBI Taxonomy" id="45954"/>
    <lineage>
        <taxon>Eukaryota</taxon>
        <taxon>Metazoa</taxon>
        <taxon>Spiralia</taxon>
        <taxon>Lophotrochozoa</taxon>
        <taxon>Mollusca</taxon>
        <taxon>Bivalvia</taxon>
        <taxon>Autobranchia</taxon>
        <taxon>Heteroconchia</taxon>
        <taxon>Euheterodonta</taxon>
        <taxon>Imparidentia</taxon>
        <taxon>Neoheterodontei</taxon>
        <taxon>Myida</taxon>
        <taxon>Dreissenoidea</taxon>
        <taxon>Dreissenidae</taxon>
        <taxon>Dreissena</taxon>
    </lineage>
</organism>
<protein>
    <submittedName>
        <fullName evidence="1">Uncharacterized protein</fullName>
    </submittedName>
</protein>
<gene>
    <name evidence="1" type="ORF">DPMN_097446</name>
</gene>
<evidence type="ECO:0000313" key="1">
    <source>
        <dbReference type="EMBL" id="KAH3854887.1"/>
    </source>
</evidence>
<dbReference type="Gene3D" id="1.10.1410.40">
    <property type="match status" value="1"/>
</dbReference>
<name>A0A9D4LA98_DREPO</name>
<reference evidence="1" key="2">
    <citation type="submission" date="2020-11" db="EMBL/GenBank/DDBJ databases">
        <authorList>
            <person name="McCartney M.A."/>
            <person name="Auch B."/>
            <person name="Kono T."/>
            <person name="Mallez S."/>
            <person name="Becker A."/>
            <person name="Gohl D.M."/>
            <person name="Silverstein K.A.T."/>
            <person name="Koren S."/>
            <person name="Bechman K.B."/>
            <person name="Herman A."/>
            <person name="Abrahante J.E."/>
            <person name="Garbe J."/>
        </authorList>
    </citation>
    <scope>NUCLEOTIDE SEQUENCE</scope>
    <source>
        <strain evidence="1">Duluth1</strain>
        <tissue evidence="1">Whole animal</tissue>
    </source>
</reference>
<accession>A0A9D4LA98</accession>
<comment type="caution">
    <text evidence="1">The sequence shown here is derived from an EMBL/GenBank/DDBJ whole genome shotgun (WGS) entry which is preliminary data.</text>
</comment>
<dbReference type="Proteomes" id="UP000828390">
    <property type="component" value="Unassembled WGS sequence"/>
</dbReference>
<sequence>MEDETIESLSIKLCTVLDDIGVTEKLINFRRYVCTLREVYFASLNDHNKAVLHTFGSQMEGSTTLGMRSDLDNLCQATWMTAYTELKDCRQTNIDSFLAIKTTTLCPQFYSLQYVMQLPGNILFPARKESCEFLLLELPIIGCMFMLDEEDRVVLSNQIYLNSCFQDMILVHPNDKYHQHGPAQNLNDNEDYVDAVQCPNLPVECQVLFSRPKPGHWPKKVTITKAKECGVFFIYPGNIGHTFTYNVERSMVLMNVNYQRNIASRQFIVSTNKIELLLMCDLNIVQMKAYILTKMIRKQFLKPIVGDQLSTFHVKTALLFTVEKYPMEIWNTENLVNCVLFSAFSAKTILSTLYHCRC</sequence>
<keyword evidence="2" id="KW-1185">Reference proteome</keyword>
<dbReference type="OrthoDB" id="6148658at2759"/>
<dbReference type="AlphaFoldDB" id="A0A9D4LA98"/>
<evidence type="ECO:0000313" key="2">
    <source>
        <dbReference type="Proteomes" id="UP000828390"/>
    </source>
</evidence>